<sequence>MQEKVTSNIPSDINETAQIEVLGARVHNLQNIDVTIPRNQLVVITGLSGSGKSSLAFDTIYAEGQRRYIETFSAYARQFLGGMERPDVDKITGLSPVISIEQKTTGKNPRSTVGTITEIYDFLRLLYARAADAYSYLSGEKMVKYTDAQILDLILSKFEGKSVYILSPMIKGRKGHYKELFEQIRKKGFIHVRLMAKSKKFATT</sequence>
<dbReference type="STRING" id="1236989.JCM15548_12482"/>
<evidence type="ECO:0000256" key="6">
    <source>
        <dbReference type="ARBA" id="ARBA00022769"/>
    </source>
</evidence>
<dbReference type="Proteomes" id="UP000032900">
    <property type="component" value="Unassembled WGS sequence"/>
</dbReference>
<evidence type="ECO:0000256" key="7">
    <source>
        <dbReference type="ARBA" id="ARBA00022840"/>
    </source>
</evidence>
<dbReference type="OrthoDB" id="9809851at2"/>
<accession>A0A0E9LY94</accession>
<keyword evidence="16" id="KW-1185">Reference proteome</keyword>
<evidence type="ECO:0000256" key="1">
    <source>
        <dbReference type="ARBA" id="ARBA00004496"/>
    </source>
</evidence>
<dbReference type="Gene3D" id="3.30.190.20">
    <property type="match status" value="1"/>
</dbReference>
<keyword evidence="5" id="KW-0227">DNA damage</keyword>
<evidence type="ECO:0000259" key="14">
    <source>
        <dbReference type="Pfam" id="PF17760"/>
    </source>
</evidence>
<dbReference type="EMBL" id="BAZW01000020">
    <property type="protein sequence ID" value="GAO30224.1"/>
    <property type="molecule type" value="Genomic_DNA"/>
</dbReference>
<keyword evidence="10" id="KW-0234">DNA repair</keyword>
<comment type="subcellular location">
    <subcellularLocation>
        <location evidence="1">Cytoplasm</location>
    </subcellularLocation>
</comment>
<dbReference type="InterPro" id="IPR041102">
    <property type="entry name" value="UvrA_inter"/>
</dbReference>
<keyword evidence="9" id="KW-0238">DNA-binding</keyword>
<dbReference type="SUPFAM" id="SSF52540">
    <property type="entry name" value="P-loop containing nucleoside triphosphate hydrolases"/>
    <property type="match status" value="1"/>
</dbReference>
<keyword evidence="4" id="KW-0547">Nucleotide-binding</keyword>
<keyword evidence="8" id="KW-0267">Excision nuclease</keyword>
<evidence type="ECO:0000256" key="4">
    <source>
        <dbReference type="ARBA" id="ARBA00022741"/>
    </source>
</evidence>
<dbReference type="PANTHER" id="PTHR43152:SF3">
    <property type="entry name" value="UVRABC SYSTEM PROTEIN A"/>
    <property type="match status" value="1"/>
</dbReference>
<protein>
    <recommendedName>
        <fullName evidence="12">UvrABC system protein A</fullName>
    </recommendedName>
    <alternativeName>
        <fullName evidence="13">Excinuclease ABC subunit A</fullName>
    </alternativeName>
</protein>
<dbReference type="GO" id="GO:0005737">
    <property type="term" value="C:cytoplasm"/>
    <property type="evidence" value="ECO:0007669"/>
    <property type="project" value="UniProtKB-SubCell"/>
</dbReference>
<dbReference type="Gene3D" id="3.40.50.300">
    <property type="entry name" value="P-loop containing nucleotide triphosphate hydrolases"/>
    <property type="match status" value="1"/>
</dbReference>
<proteinExistence type="inferred from homology"/>
<keyword evidence="2" id="KW-0963">Cytoplasm</keyword>
<keyword evidence="3" id="KW-0677">Repeat</keyword>
<evidence type="ECO:0000256" key="3">
    <source>
        <dbReference type="ARBA" id="ARBA00022737"/>
    </source>
</evidence>
<evidence type="ECO:0000256" key="13">
    <source>
        <dbReference type="ARBA" id="ARBA00042156"/>
    </source>
</evidence>
<evidence type="ECO:0000256" key="8">
    <source>
        <dbReference type="ARBA" id="ARBA00022881"/>
    </source>
</evidence>
<feature type="domain" description="UvrA interaction" evidence="14">
    <location>
        <begin position="147"/>
        <end position="194"/>
    </location>
</feature>
<evidence type="ECO:0000256" key="10">
    <source>
        <dbReference type="ARBA" id="ARBA00023204"/>
    </source>
</evidence>
<evidence type="ECO:0000256" key="5">
    <source>
        <dbReference type="ARBA" id="ARBA00022763"/>
    </source>
</evidence>
<dbReference type="GO" id="GO:0005524">
    <property type="term" value="F:ATP binding"/>
    <property type="evidence" value="ECO:0007669"/>
    <property type="project" value="UniProtKB-KW"/>
</dbReference>
<dbReference type="GO" id="GO:0006281">
    <property type="term" value="P:DNA repair"/>
    <property type="evidence" value="ECO:0007669"/>
    <property type="project" value="UniProtKB-KW"/>
</dbReference>
<gene>
    <name evidence="15" type="ORF">JCM15548_12482</name>
</gene>
<dbReference type="FunFam" id="3.40.50.300:FF:000028">
    <property type="entry name" value="UvrABC system protein A"/>
    <property type="match status" value="1"/>
</dbReference>
<dbReference type="AlphaFoldDB" id="A0A0E9LY94"/>
<dbReference type="PANTHER" id="PTHR43152">
    <property type="entry name" value="UVRABC SYSTEM PROTEIN A"/>
    <property type="match status" value="1"/>
</dbReference>
<dbReference type="GO" id="GO:0004518">
    <property type="term" value="F:nuclease activity"/>
    <property type="evidence" value="ECO:0007669"/>
    <property type="project" value="UniProtKB-KW"/>
</dbReference>
<comment type="similarity">
    <text evidence="11">Belongs to the ABC transporter superfamily. UvrA family.</text>
</comment>
<keyword evidence="6" id="KW-0228">DNA excision</keyword>
<dbReference type="Pfam" id="PF17760">
    <property type="entry name" value="UvrA_inter"/>
    <property type="match status" value="1"/>
</dbReference>
<evidence type="ECO:0000256" key="12">
    <source>
        <dbReference type="ARBA" id="ARBA00039316"/>
    </source>
</evidence>
<reference evidence="15 16" key="1">
    <citation type="journal article" date="2015" name="Microbes Environ.">
        <title>Distribution and evolution of nitrogen fixation genes in the phylum bacteroidetes.</title>
        <authorList>
            <person name="Inoue J."/>
            <person name="Oshima K."/>
            <person name="Suda W."/>
            <person name="Sakamoto M."/>
            <person name="Iino T."/>
            <person name="Noda S."/>
            <person name="Hongoh Y."/>
            <person name="Hattori M."/>
            <person name="Ohkuma M."/>
        </authorList>
    </citation>
    <scope>NUCLEOTIDE SEQUENCE [LARGE SCALE GENOMIC DNA]</scope>
    <source>
        <strain evidence="15">JCM 15548</strain>
    </source>
</reference>
<comment type="caution">
    <text evidence="15">The sequence shown here is derived from an EMBL/GenBank/DDBJ whole genome shotgun (WGS) entry which is preliminary data.</text>
</comment>
<keyword evidence="7" id="KW-0067">ATP-binding</keyword>
<organism evidence="15 16">
    <name type="scientific">Geofilum rubicundum JCM 15548</name>
    <dbReference type="NCBI Taxonomy" id="1236989"/>
    <lineage>
        <taxon>Bacteria</taxon>
        <taxon>Pseudomonadati</taxon>
        <taxon>Bacteroidota</taxon>
        <taxon>Bacteroidia</taxon>
        <taxon>Marinilabiliales</taxon>
        <taxon>Marinilabiliaceae</taxon>
        <taxon>Geofilum</taxon>
    </lineage>
</organism>
<evidence type="ECO:0000256" key="2">
    <source>
        <dbReference type="ARBA" id="ARBA00022490"/>
    </source>
</evidence>
<evidence type="ECO:0000256" key="11">
    <source>
        <dbReference type="ARBA" id="ARBA00038000"/>
    </source>
</evidence>
<name>A0A0E9LY94_9BACT</name>
<evidence type="ECO:0000313" key="16">
    <source>
        <dbReference type="Proteomes" id="UP000032900"/>
    </source>
</evidence>
<evidence type="ECO:0000313" key="15">
    <source>
        <dbReference type="EMBL" id="GAO30224.1"/>
    </source>
</evidence>
<dbReference type="InterPro" id="IPR027417">
    <property type="entry name" value="P-loop_NTPase"/>
</dbReference>
<dbReference type="GO" id="GO:0003677">
    <property type="term" value="F:DNA binding"/>
    <property type="evidence" value="ECO:0007669"/>
    <property type="project" value="UniProtKB-KW"/>
</dbReference>
<evidence type="ECO:0000256" key="9">
    <source>
        <dbReference type="ARBA" id="ARBA00023125"/>
    </source>
</evidence>
<dbReference type="Gene3D" id="1.20.1580.10">
    <property type="entry name" value="ABC transporter ATPase like domain"/>
    <property type="match status" value="1"/>
</dbReference>